<comment type="subcellular location">
    <subcellularLocation>
        <location evidence="1 7">Cell membrane</location>
        <topology evidence="1 7">Multi-pass membrane protein</topology>
    </subcellularLocation>
</comment>
<dbReference type="Gene3D" id="1.10.3720.10">
    <property type="entry name" value="MetI-like"/>
    <property type="match status" value="1"/>
</dbReference>
<dbReference type="EMBL" id="QGQD01000023">
    <property type="protein sequence ID" value="TLD02019.1"/>
    <property type="molecule type" value="Genomic_DNA"/>
</dbReference>
<feature type="transmembrane region" description="Helical" evidence="7">
    <location>
        <begin position="7"/>
        <end position="30"/>
    </location>
</feature>
<feature type="transmembrane region" description="Helical" evidence="7">
    <location>
        <begin position="240"/>
        <end position="261"/>
    </location>
</feature>
<comment type="similarity">
    <text evidence="7">Belongs to the binding-protein-dependent transport system permease family.</text>
</comment>
<dbReference type="CDD" id="cd06261">
    <property type="entry name" value="TM_PBP2"/>
    <property type="match status" value="1"/>
</dbReference>
<sequence length="273" mass="29949" precursor="true">MKMKNRKLFITGMVIVVFFLLLAVFAPVLAPHEPDEIVGQSFQAPNGDHLLGTNDIGQDVLTELLYGARYSIAIGFLAMAISVVIALTFGIISGWCGGWLDSILMKITTFFLTIPYLPLVILLAALLKGGLITTALILGVTSWAEMAKVVRSQVLKIKKQEYIQTIQAMGAKDGYVLTRHILPELLSFIAYHMIIRFKSSILAESSLSFLGLGSAVVKSWGSMLYYAQAKNAFLTASWRWLVLPPGFMIVALIFSLMLIGYSIEGKVNPGREA</sequence>
<dbReference type="InterPro" id="IPR050366">
    <property type="entry name" value="BP-dependent_transpt_permease"/>
</dbReference>
<keyword evidence="3" id="KW-1003">Cell membrane</keyword>
<evidence type="ECO:0000256" key="3">
    <source>
        <dbReference type="ARBA" id="ARBA00022475"/>
    </source>
</evidence>
<dbReference type="Pfam" id="PF00528">
    <property type="entry name" value="BPD_transp_1"/>
    <property type="match status" value="1"/>
</dbReference>
<comment type="caution">
    <text evidence="9">The sequence shown here is derived from an EMBL/GenBank/DDBJ whole genome shotgun (WGS) entry which is preliminary data.</text>
</comment>
<reference evidence="9 10" key="1">
    <citation type="journal article" date="2019" name="Anaerobe">
        <title>Detection of Robinsoniella peoriensis in multiple bone samples of a trauma patient.</title>
        <authorList>
            <person name="Schrottner P."/>
            <person name="Hartwich K."/>
            <person name="Bunk B."/>
            <person name="Schober I."/>
            <person name="Helbig S."/>
            <person name="Rudolph W.W."/>
            <person name="Gunzer F."/>
        </authorList>
    </citation>
    <scope>NUCLEOTIDE SEQUENCE [LARGE SCALE GENOMIC DNA]</scope>
    <source>
        <strain evidence="9 10">DSM 106044</strain>
    </source>
</reference>
<evidence type="ECO:0000256" key="4">
    <source>
        <dbReference type="ARBA" id="ARBA00022692"/>
    </source>
</evidence>
<dbReference type="PROSITE" id="PS50928">
    <property type="entry name" value="ABC_TM1"/>
    <property type="match status" value="1"/>
</dbReference>
<dbReference type="STRING" id="180332.GCA_000797495_00480"/>
<evidence type="ECO:0000256" key="7">
    <source>
        <dbReference type="RuleBase" id="RU363032"/>
    </source>
</evidence>
<evidence type="ECO:0000313" key="9">
    <source>
        <dbReference type="EMBL" id="TLD02019.1"/>
    </source>
</evidence>
<evidence type="ECO:0000256" key="6">
    <source>
        <dbReference type="ARBA" id="ARBA00023136"/>
    </source>
</evidence>
<dbReference type="AlphaFoldDB" id="A0A4U8QBH5"/>
<gene>
    <name evidence="9" type="primary">dppC_2</name>
    <name evidence="9" type="ORF">DSM106044_01056</name>
</gene>
<keyword evidence="4 7" id="KW-0812">Transmembrane</keyword>
<evidence type="ECO:0000313" key="10">
    <source>
        <dbReference type="Proteomes" id="UP000306509"/>
    </source>
</evidence>
<dbReference type="Pfam" id="PF12911">
    <property type="entry name" value="OppC_N"/>
    <property type="match status" value="1"/>
</dbReference>
<dbReference type="PANTHER" id="PTHR43386:SF1">
    <property type="entry name" value="D,D-DIPEPTIDE TRANSPORT SYSTEM PERMEASE PROTEIN DDPC-RELATED"/>
    <property type="match status" value="1"/>
</dbReference>
<dbReference type="PANTHER" id="PTHR43386">
    <property type="entry name" value="OLIGOPEPTIDE TRANSPORT SYSTEM PERMEASE PROTEIN APPC"/>
    <property type="match status" value="1"/>
</dbReference>
<evidence type="ECO:0000256" key="5">
    <source>
        <dbReference type="ARBA" id="ARBA00022989"/>
    </source>
</evidence>
<keyword evidence="2 7" id="KW-0813">Transport</keyword>
<accession>A0A4U8QBH5</accession>
<feature type="transmembrane region" description="Helical" evidence="7">
    <location>
        <begin position="70"/>
        <end position="92"/>
    </location>
</feature>
<organism evidence="9 10">
    <name type="scientific">Robinsoniella peoriensis</name>
    <dbReference type="NCBI Taxonomy" id="180332"/>
    <lineage>
        <taxon>Bacteria</taxon>
        <taxon>Bacillati</taxon>
        <taxon>Bacillota</taxon>
        <taxon>Clostridia</taxon>
        <taxon>Lachnospirales</taxon>
        <taxon>Lachnospiraceae</taxon>
        <taxon>Robinsoniella</taxon>
    </lineage>
</organism>
<keyword evidence="6 7" id="KW-0472">Membrane</keyword>
<feature type="domain" description="ABC transmembrane type-1" evidence="8">
    <location>
        <begin position="68"/>
        <end position="260"/>
    </location>
</feature>
<dbReference type="SUPFAM" id="SSF161098">
    <property type="entry name" value="MetI-like"/>
    <property type="match status" value="1"/>
</dbReference>
<evidence type="ECO:0000259" key="8">
    <source>
        <dbReference type="PROSITE" id="PS50928"/>
    </source>
</evidence>
<dbReference type="InterPro" id="IPR025966">
    <property type="entry name" value="OppC_N"/>
</dbReference>
<keyword evidence="5 7" id="KW-1133">Transmembrane helix</keyword>
<protein>
    <submittedName>
        <fullName evidence="9">Dipeptide transport system permease protein DppC</fullName>
    </submittedName>
</protein>
<proteinExistence type="inferred from homology"/>
<dbReference type="InterPro" id="IPR035906">
    <property type="entry name" value="MetI-like_sf"/>
</dbReference>
<evidence type="ECO:0000256" key="2">
    <source>
        <dbReference type="ARBA" id="ARBA00022448"/>
    </source>
</evidence>
<dbReference type="GO" id="GO:0055085">
    <property type="term" value="P:transmembrane transport"/>
    <property type="evidence" value="ECO:0007669"/>
    <property type="project" value="InterPro"/>
</dbReference>
<feature type="transmembrane region" description="Helical" evidence="7">
    <location>
        <begin position="201"/>
        <end position="220"/>
    </location>
</feature>
<dbReference type="GO" id="GO:0005886">
    <property type="term" value="C:plasma membrane"/>
    <property type="evidence" value="ECO:0007669"/>
    <property type="project" value="UniProtKB-SubCell"/>
</dbReference>
<keyword evidence="10" id="KW-1185">Reference proteome</keyword>
<evidence type="ECO:0000256" key="1">
    <source>
        <dbReference type="ARBA" id="ARBA00004651"/>
    </source>
</evidence>
<name>A0A4U8QBH5_9FIRM</name>
<dbReference type="Proteomes" id="UP000306509">
    <property type="component" value="Unassembled WGS sequence"/>
</dbReference>
<dbReference type="InterPro" id="IPR000515">
    <property type="entry name" value="MetI-like"/>
</dbReference>